<evidence type="ECO:0000313" key="1">
    <source>
        <dbReference type="EMBL" id="CAG23531.1"/>
    </source>
</evidence>
<dbReference type="HOGENOM" id="CLU_2024555_0_0_6"/>
<evidence type="ECO:0000313" key="2">
    <source>
        <dbReference type="Proteomes" id="UP000000593"/>
    </source>
</evidence>
<dbReference type="RefSeq" id="WP_011221687.1">
    <property type="nucleotide sequence ID" value="NC_006371.1"/>
</dbReference>
<sequence length="122" mass="14292">MKIDIDVEVPNPKAPLTPKQKWKLAWQLMRQIPEGRVSCDWADDLSVFVNPSLLGHYYIRFAYYAHSDRAMDRFTGDYMFHIAAIRKKYGDVHAGAYGNHHHAFLMSRLAVERDDEYQYSNI</sequence>
<organism evidence="1 2">
    <name type="scientific">Photobacterium profundum (strain SS9)</name>
    <dbReference type="NCBI Taxonomy" id="298386"/>
    <lineage>
        <taxon>Bacteria</taxon>
        <taxon>Pseudomonadati</taxon>
        <taxon>Pseudomonadota</taxon>
        <taxon>Gammaproteobacteria</taxon>
        <taxon>Vibrionales</taxon>
        <taxon>Vibrionaceae</taxon>
        <taxon>Photobacterium</taxon>
    </lineage>
</organism>
<dbReference type="AlphaFoldDB" id="Q6LGP9"/>
<reference evidence="2" key="1">
    <citation type="journal article" date="2005" name="Science">
        <title>Life at depth: Photobacterium profundum genome sequence and expression analysis.</title>
        <authorList>
            <person name="Vezzi A."/>
            <person name="Campanaro S."/>
            <person name="D'Angelo M."/>
            <person name="Simonato F."/>
            <person name="Vitulo N."/>
            <person name="Lauro F.M."/>
            <person name="Cestaro A."/>
            <person name="Malacrida G."/>
            <person name="Simionati B."/>
            <person name="Cannata N."/>
            <person name="Romualdi C."/>
            <person name="Bartlett D.H."/>
            <person name="Valle G."/>
        </authorList>
    </citation>
    <scope>NUCLEOTIDE SEQUENCE [LARGE SCALE GENOMIC DNA]</scope>
    <source>
        <strain evidence="2">ATCC BAA-1253 / SS9</strain>
    </source>
</reference>
<dbReference type="KEGG" id="ppr:PBPRB1671"/>
<dbReference type="Proteomes" id="UP000000593">
    <property type="component" value="Chromosome 2"/>
</dbReference>
<dbReference type="STRING" id="298386.PBPRB1671"/>
<dbReference type="EMBL" id="CR378680">
    <property type="protein sequence ID" value="CAG23531.1"/>
    <property type="molecule type" value="Genomic_DNA"/>
</dbReference>
<gene>
    <name evidence="1" type="ordered locus">PBPRB1671</name>
</gene>
<keyword evidence="2" id="KW-1185">Reference proteome</keyword>
<accession>Q6LGP9</accession>
<proteinExistence type="predicted"/>
<protein>
    <submittedName>
        <fullName evidence="1">Uncharacterized protein</fullName>
    </submittedName>
</protein>
<name>Q6LGP9_PHOPR</name>